<dbReference type="GO" id="GO:0022857">
    <property type="term" value="F:transmembrane transporter activity"/>
    <property type="evidence" value="ECO:0007669"/>
    <property type="project" value="TreeGrafter"/>
</dbReference>
<dbReference type="RefSeq" id="WP_170216399.1">
    <property type="nucleotide sequence ID" value="NZ_AP019700.1"/>
</dbReference>
<sequence length="392" mass="40713">MIRLLGEAFRNLTGNKQRSLLALLGIVIGTGSVIAMVNIGAIVRQEALRQFEAMGTDLVTLTTRSDGELNTGFTAEEISGLPTTVPGVGTAAAYGQRSEQFTAGSQPPMYGILVGATPEFMVAAELSLAAGRAPSPFDGPELFAVAGADLVGLFTRAGTGLPIGSSLPGPDGSVLTIIGHLKPAIINPLIPIDMNKALLMSVPAFRRVAPDQGLTGAVLRIAAGNDPRGAAREVEAQLRQGQPNRQVQARSAEQIIEQMANQMRLYTLLLGAIGGISLIVGGVGVMNVMLVAVTERRREIGIRMAIGARRRSIVTMFLVEAMCLSLTGGFLGTVIGVGTAYGASSLAGWTFGVAPLAIPLGAGVSAVVGVVFGYLPARQASRVDPIEALRYE</sequence>
<feature type="transmembrane region" description="Helical" evidence="7">
    <location>
        <begin position="20"/>
        <end position="43"/>
    </location>
</feature>
<evidence type="ECO:0000256" key="6">
    <source>
        <dbReference type="ARBA" id="ARBA00038076"/>
    </source>
</evidence>
<evidence type="ECO:0000259" key="9">
    <source>
        <dbReference type="Pfam" id="PF12704"/>
    </source>
</evidence>
<comment type="similarity">
    <text evidence="6">Belongs to the ABC-4 integral membrane protein family.</text>
</comment>
<accession>A0A3N1M7Y4</accession>
<comment type="subcellular location">
    <subcellularLocation>
        <location evidence="1">Cell membrane</location>
        <topology evidence="1">Multi-pass membrane protein</topology>
    </subcellularLocation>
</comment>
<dbReference type="InterPro" id="IPR025857">
    <property type="entry name" value="MacB_PCD"/>
</dbReference>
<evidence type="ECO:0000313" key="10">
    <source>
        <dbReference type="EMBL" id="ROP99817.1"/>
    </source>
</evidence>
<reference evidence="10 11" key="1">
    <citation type="submission" date="2018-11" db="EMBL/GenBank/DDBJ databases">
        <title>Genomic Encyclopedia of Type Strains, Phase IV (KMG-IV): sequencing the most valuable type-strain genomes for metagenomic binning, comparative biology and taxonomic classification.</title>
        <authorList>
            <person name="Goeker M."/>
        </authorList>
    </citation>
    <scope>NUCLEOTIDE SEQUENCE [LARGE SCALE GENOMIC DNA]</scope>
    <source>
        <strain evidence="10 11">DSM 5900</strain>
    </source>
</reference>
<keyword evidence="2" id="KW-1003">Cell membrane</keyword>
<dbReference type="PANTHER" id="PTHR30572">
    <property type="entry name" value="MEMBRANE COMPONENT OF TRANSPORTER-RELATED"/>
    <property type="match status" value="1"/>
</dbReference>
<evidence type="ECO:0000256" key="7">
    <source>
        <dbReference type="SAM" id="Phobius"/>
    </source>
</evidence>
<dbReference type="Proteomes" id="UP000278222">
    <property type="component" value="Unassembled WGS sequence"/>
</dbReference>
<protein>
    <submittedName>
        <fullName evidence="10">Putative ABC transport system permease protein</fullName>
    </submittedName>
</protein>
<evidence type="ECO:0000256" key="4">
    <source>
        <dbReference type="ARBA" id="ARBA00022989"/>
    </source>
</evidence>
<dbReference type="EMBL" id="RJKX01000013">
    <property type="protein sequence ID" value="ROP99817.1"/>
    <property type="molecule type" value="Genomic_DNA"/>
</dbReference>
<dbReference type="GO" id="GO:0005886">
    <property type="term" value="C:plasma membrane"/>
    <property type="evidence" value="ECO:0007669"/>
    <property type="project" value="UniProtKB-SubCell"/>
</dbReference>
<evidence type="ECO:0000259" key="8">
    <source>
        <dbReference type="Pfam" id="PF02687"/>
    </source>
</evidence>
<feature type="domain" description="MacB-like periplasmic core" evidence="9">
    <location>
        <begin position="19"/>
        <end position="236"/>
    </location>
</feature>
<proteinExistence type="inferred from homology"/>
<dbReference type="PANTHER" id="PTHR30572:SF4">
    <property type="entry name" value="ABC TRANSPORTER PERMEASE YTRF"/>
    <property type="match status" value="1"/>
</dbReference>
<feature type="transmembrane region" description="Helical" evidence="7">
    <location>
        <begin position="265"/>
        <end position="293"/>
    </location>
</feature>
<keyword evidence="5 7" id="KW-0472">Membrane</keyword>
<keyword evidence="4 7" id="KW-1133">Transmembrane helix</keyword>
<evidence type="ECO:0000256" key="3">
    <source>
        <dbReference type="ARBA" id="ARBA00022692"/>
    </source>
</evidence>
<dbReference type="Pfam" id="PF02687">
    <property type="entry name" value="FtsX"/>
    <property type="match status" value="1"/>
</dbReference>
<name>A0A3N1M7Y4_9PROT</name>
<keyword evidence="11" id="KW-1185">Reference proteome</keyword>
<dbReference type="Pfam" id="PF12704">
    <property type="entry name" value="MacB_PCD"/>
    <property type="match status" value="1"/>
</dbReference>
<dbReference type="InterPro" id="IPR050250">
    <property type="entry name" value="Macrolide_Exporter_MacB"/>
</dbReference>
<feature type="domain" description="ABC3 transporter permease C-terminal" evidence="8">
    <location>
        <begin position="273"/>
        <end position="385"/>
    </location>
</feature>
<evidence type="ECO:0000256" key="2">
    <source>
        <dbReference type="ARBA" id="ARBA00022475"/>
    </source>
</evidence>
<feature type="transmembrane region" description="Helical" evidence="7">
    <location>
        <begin position="353"/>
        <end position="375"/>
    </location>
</feature>
<organism evidence="10 11">
    <name type="scientific">Stella humosa</name>
    <dbReference type="NCBI Taxonomy" id="94"/>
    <lineage>
        <taxon>Bacteria</taxon>
        <taxon>Pseudomonadati</taxon>
        <taxon>Pseudomonadota</taxon>
        <taxon>Alphaproteobacteria</taxon>
        <taxon>Rhodospirillales</taxon>
        <taxon>Stellaceae</taxon>
        <taxon>Stella</taxon>
    </lineage>
</organism>
<comment type="caution">
    <text evidence="10">The sequence shown here is derived from an EMBL/GenBank/DDBJ whole genome shotgun (WGS) entry which is preliminary data.</text>
</comment>
<feature type="transmembrane region" description="Helical" evidence="7">
    <location>
        <begin position="314"/>
        <end position="341"/>
    </location>
</feature>
<dbReference type="InterPro" id="IPR003838">
    <property type="entry name" value="ABC3_permease_C"/>
</dbReference>
<gene>
    <name evidence="10" type="ORF">EDC65_1606</name>
</gene>
<evidence type="ECO:0000256" key="1">
    <source>
        <dbReference type="ARBA" id="ARBA00004651"/>
    </source>
</evidence>
<evidence type="ECO:0000256" key="5">
    <source>
        <dbReference type="ARBA" id="ARBA00023136"/>
    </source>
</evidence>
<keyword evidence="3 7" id="KW-0812">Transmembrane</keyword>
<dbReference type="AlphaFoldDB" id="A0A3N1M7Y4"/>
<evidence type="ECO:0000313" key="11">
    <source>
        <dbReference type="Proteomes" id="UP000278222"/>
    </source>
</evidence>